<dbReference type="InterPro" id="IPR038770">
    <property type="entry name" value="Na+/solute_symporter_sf"/>
</dbReference>
<name>A0A2T4SVQ6_STAGA</name>
<keyword evidence="7" id="KW-0472">Membrane</keyword>
<gene>
    <name evidence="8" type="ORF">BUZ01_10415</name>
</gene>
<evidence type="ECO:0000256" key="5">
    <source>
        <dbReference type="ARBA" id="ARBA00022692"/>
    </source>
</evidence>
<organism evidence="8 9">
    <name type="scientific">Staphylococcus gallinarum</name>
    <dbReference type="NCBI Taxonomy" id="1293"/>
    <lineage>
        <taxon>Bacteria</taxon>
        <taxon>Bacillati</taxon>
        <taxon>Bacillota</taxon>
        <taxon>Bacilli</taxon>
        <taxon>Bacillales</taxon>
        <taxon>Staphylococcaceae</taxon>
        <taxon>Staphylococcus</taxon>
    </lineage>
</organism>
<proteinExistence type="inferred from homology"/>
<evidence type="ECO:0000256" key="2">
    <source>
        <dbReference type="ARBA" id="ARBA00010110"/>
    </source>
</evidence>
<protein>
    <submittedName>
        <fullName evidence="8">Arsenic resistance protein</fullName>
    </submittedName>
</protein>
<comment type="similarity">
    <text evidence="2">Belongs to the arsenical resistance-3 (ACR3) (TC 2.A.59) family.</text>
</comment>
<dbReference type="Proteomes" id="UP000283576">
    <property type="component" value="Unassembled WGS sequence"/>
</dbReference>
<dbReference type="Gene3D" id="1.20.1530.20">
    <property type="match status" value="1"/>
</dbReference>
<dbReference type="GO" id="GO:0005886">
    <property type="term" value="C:plasma membrane"/>
    <property type="evidence" value="ECO:0007669"/>
    <property type="project" value="UniProtKB-SubCell"/>
</dbReference>
<comment type="subcellular location">
    <subcellularLocation>
        <location evidence="1">Cell membrane</location>
        <topology evidence="1">Multi-pass membrane protein</topology>
    </subcellularLocation>
</comment>
<keyword evidence="4" id="KW-1003">Cell membrane</keyword>
<keyword evidence="3" id="KW-0813">Transport</keyword>
<dbReference type="GO" id="GO:0015105">
    <property type="term" value="F:arsenite transmembrane transporter activity"/>
    <property type="evidence" value="ECO:0007669"/>
    <property type="project" value="TreeGrafter"/>
</dbReference>
<sequence length="318" mass="36316">MKNFIEQRQIYIYLLSLVFAALLGLYIPNFTKLFEPAIPILLTLLMFFMFSQIPFFKFKGRLISFKFIIALIFSNFILIPIFVFCLISVFHITDPGILIGLYLVLLAPCIDYVIVFTALGKGNAQYMLMSTPILLILQIIFLPIYLTLFLNHITIPSIALQPFLHTFITYILIPLILALILQRMSTKNTKAQKWLHITNWFPEIIMALVLFVIVSSQIHKITSHLATIYMIIPIYIIYLLLAPLLGYLSGKLFNLEINTKRTLAFSSGTRNALVVLPITFALPNNISNVATIVVVTQTIVELLGEIIYIKFIPKLIRL</sequence>
<dbReference type="InterPro" id="IPR004706">
    <property type="entry name" value="Arsenical-R_Acr3"/>
</dbReference>
<keyword evidence="5" id="KW-0812">Transmembrane</keyword>
<reference evidence="8 9" key="1">
    <citation type="journal article" date="2016" name="Front. Microbiol.">
        <title>Comprehensive Phylogenetic Analysis of Bovine Non-aureus Staphylococci Species Based on Whole-Genome Sequencing.</title>
        <authorList>
            <person name="Naushad S."/>
            <person name="Barkema H.W."/>
            <person name="Luby C."/>
            <person name="Condas L.A."/>
            <person name="Nobrega D.B."/>
            <person name="Carson D.A."/>
            <person name="De Buck J."/>
        </authorList>
    </citation>
    <scope>NUCLEOTIDE SEQUENCE [LARGE SCALE GENOMIC DNA]</scope>
    <source>
        <strain evidence="8 9">SNUC 1388</strain>
    </source>
</reference>
<evidence type="ECO:0000256" key="1">
    <source>
        <dbReference type="ARBA" id="ARBA00004651"/>
    </source>
</evidence>
<accession>A0A2T4SVQ6</accession>
<dbReference type="PANTHER" id="PTHR43057:SF1">
    <property type="entry name" value="ARSENICAL-RESISTANCE PROTEIN 3"/>
    <property type="match status" value="1"/>
</dbReference>
<evidence type="ECO:0000256" key="4">
    <source>
        <dbReference type="ARBA" id="ARBA00022475"/>
    </source>
</evidence>
<dbReference type="EMBL" id="QXRZ01000006">
    <property type="protein sequence ID" value="RIL42182.1"/>
    <property type="molecule type" value="Genomic_DNA"/>
</dbReference>
<comment type="caution">
    <text evidence="8">The sequence shown here is derived from an EMBL/GenBank/DDBJ whole genome shotgun (WGS) entry which is preliminary data.</text>
</comment>
<evidence type="ECO:0000313" key="8">
    <source>
        <dbReference type="EMBL" id="RIL42182.1"/>
    </source>
</evidence>
<dbReference type="Pfam" id="PF01758">
    <property type="entry name" value="SBF"/>
    <property type="match status" value="1"/>
</dbReference>
<dbReference type="AlphaFoldDB" id="A0A2T4SVQ6"/>
<dbReference type="InterPro" id="IPR002657">
    <property type="entry name" value="BilAc:Na_symport/Acr3"/>
</dbReference>
<evidence type="ECO:0000256" key="7">
    <source>
        <dbReference type="ARBA" id="ARBA00023136"/>
    </source>
</evidence>
<evidence type="ECO:0000256" key="3">
    <source>
        <dbReference type="ARBA" id="ARBA00022448"/>
    </source>
</evidence>
<evidence type="ECO:0000313" key="9">
    <source>
        <dbReference type="Proteomes" id="UP000283576"/>
    </source>
</evidence>
<keyword evidence="6" id="KW-1133">Transmembrane helix</keyword>
<evidence type="ECO:0000256" key="6">
    <source>
        <dbReference type="ARBA" id="ARBA00022989"/>
    </source>
</evidence>
<dbReference type="GO" id="GO:0015104">
    <property type="term" value="F:antimonite transmembrane transporter activity"/>
    <property type="evidence" value="ECO:0007669"/>
    <property type="project" value="TreeGrafter"/>
</dbReference>
<dbReference type="RefSeq" id="WP_107513436.1">
    <property type="nucleotide sequence ID" value="NZ_JAIEXT010000003.1"/>
</dbReference>
<dbReference type="GO" id="GO:0015297">
    <property type="term" value="F:antiporter activity"/>
    <property type="evidence" value="ECO:0007669"/>
    <property type="project" value="InterPro"/>
</dbReference>
<dbReference type="PANTHER" id="PTHR43057">
    <property type="entry name" value="ARSENITE EFFLUX TRANSPORTER"/>
    <property type="match status" value="1"/>
</dbReference>